<comment type="cofactor">
    <cofactor evidence="1">
        <name>FAD</name>
        <dbReference type="ChEBI" id="CHEBI:57692"/>
    </cofactor>
</comment>
<proteinExistence type="inferred from homology"/>
<evidence type="ECO:0000256" key="1">
    <source>
        <dbReference type="ARBA" id="ARBA00001974"/>
    </source>
</evidence>
<dbReference type="Pfam" id="PF02771">
    <property type="entry name" value="Acyl-CoA_dh_N"/>
    <property type="match status" value="1"/>
</dbReference>
<dbReference type="Gene3D" id="1.10.540.10">
    <property type="entry name" value="Acyl-CoA dehydrogenase/oxidase, N-terminal domain"/>
    <property type="match status" value="1"/>
</dbReference>
<dbReference type="GO" id="GO:0003995">
    <property type="term" value="F:acyl-CoA dehydrogenase activity"/>
    <property type="evidence" value="ECO:0007669"/>
    <property type="project" value="InterPro"/>
</dbReference>
<dbReference type="Proteomes" id="UP000006772">
    <property type="component" value="Unassembled WGS sequence"/>
</dbReference>
<dbReference type="InterPro" id="IPR006091">
    <property type="entry name" value="Acyl-CoA_Oxase/DH_mid-dom"/>
</dbReference>
<keyword evidence="4" id="KW-0274">FAD</keyword>
<dbReference type="SUPFAM" id="SSF47203">
    <property type="entry name" value="Acyl-CoA dehydrogenase C-terminal domain-like"/>
    <property type="match status" value="1"/>
</dbReference>
<evidence type="ECO:0000256" key="2">
    <source>
        <dbReference type="ARBA" id="ARBA00009347"/>
    </source>
</evidence>
<dbReference type="Pfam" id="PF02770">
    <property type="entry name" value="Acyl-CoA_dh_M"/>
    <property type="match status" value="1"/>
</dbReference>
<dbReference type="PIRSF" id="PIRSF016578">
    <property type="entry name" value="HsaA"/>
    <property type="match status" value="1"/>
</dbReference>
<dbReference type="EMBL" id="AEEC02000018">
    <property type="protein sequence ID" value="EOA04213.1"/>
    <property type="molecule type" value="Genomic_DNA"/>
</dbReference>
<dbReference type="FunFam" id="1.10.540.10:FF:000013">
    <property type="entry name" value="Acyl-CoA dehydrogenase"/>
    <property type="match status" value="1"/>
</dbReference>
<dbReference type="PANTHER" id="PTHR43884:SF12">
    <property type="entry name" value="ISOVALERYL-COA DEHYDROGENASE, MITOCHONDRIAL-RELATED"/>
    <property type="match status" value="1"/>
</dbReference>
<dbReference type="InterPro" id="IPR036250">
    <property type="entry name" value="AcylCo_DH-like_C"/>
</dbReference>
<feature type="domain" description="Acyl-CoA dehydrogenase/oxidase N-terminal" evidence="7">
    <location>
        <begin position="12"/>
        <end position="117"/>
    </location>
</feature>
<dbReference type="InterPro" id="IPR009075">
    <property type="entry name" value="AcylCo_DH/oxidase_C"/>
</dbReference>
<dbReference type="PANTHER" id="PTHR43884">
    <property type="entry name" value="ACYL-COA DEHYDROGENASE"/>
    <property type="match status" value="1"/>
</dbReference>
<dbReference type="PROSITE" id="PS00073">
    <property type="entry name" value="ACYL_COA_DH_2"/>
    <property type="match status" value="1"/>
</dbReference>
<dbReference type="InterPro" id="IPR037069">
    <property type="entry name" value="AcylCoA_DH/ox_N_sf"/>
</dbReference>
<feature type="domain" description="Acyl-CoA dehydrogenase/oxidase C-terminal" evidence="5">
    <location>
        <begin position="235"/>
        <end position="366"/>
    </location>
</feature>
<accession>A0AAI9IED0</accession>
<comment type="caution">
    <text evidence="8">The sequence shown here is derived from an EMBL/GenBank/DDBJ whole genome shotgun (WGS) entry which is preliminary data.</text>
</comment>
<comment type="similarity">
    <text evidence="2">Belongs to the acyl-CoA dehydrogenase family.</text>
</comment>
<organism evidence="8 9">
    <name type="scientific">Herbaspirillum frisingense GSF30</name>
    <dbReference type="NCBI Taxonomy" id="864073"/>
    <lineage>
        <taxon>Bacteria</taxon>
        <taxon>Pseudomonadati</taxon>
        <taxon>Pseudomonadota</taxon>
        <taxon>Betaproteobacteria</taxon>
        <taxon>Burkholderiales</taxon>
        <taxon>Oxalobacteraceae</taxon>
        <taxon>Herbaspirillum</taxon>
    </lineage>
</organism>
<dbReference type="RefSeq" id="WP_006464041.1">
    <property type="nucleotide sequence ID" value="NZ_AEEC02000018.1"/>
</dbReference>
<sequence length="388" mass="43279">MSYQAPNDAYGDLRDAVRDLCNTFPPEYWRKVDEARGYPEQFVDALTRAGWMAALIPQEYGGSGLGLTEASVIMEEINRTGGNSGACHGQMYNMGTLLRHGSEAQKQLYLPRIATGELRLQSMGVTEPTTGTDTTRIKTVAVKKGDRYVVNGQKVWISRIQHSDLMILLARTTPLDQVKKKSEGMSIFIVDLKEAIGHGMEVRPILNMVNHETNELFFDNLDIPAENLIGEEGIGFKYILDGLNAERTLIAAECIGDGYWFIDKATQYANERVVFDRPIGKNQGVQFPIADAFIEIEAANLMRYKACELFDARQACGAQANMAKYLAAKASWEAANVCLQTHGGFGFACEYDVERKFRETRLYQVAPISTNLIFSYVAEHILGLPRSF</sequence>
<dbReference type="FunFam" id="1.20.140.10:FF:000012">
    <property type="entry name" value="Acyl-CoA dehydrogenase fadE12"/>
    <property type="match status" value="1"/>
</dbReference>
<dbReference type="AlphaFoldDB" id="A0AAI9IED0"/>
<dbReference type="InterPro" id="IPR013786">
    <property type="entry name" value="AcylCoA_DH/ox_N"/>
</dbReference>
<evidence type="ECO:0000259" key="5">
    <source>
        <dbReference type="Pfam" id="PF00441"/>
    </source>
</evidence>
<evidence type="ECO:0000313" key="8">
    <source>
        <dbReference type="EMBL" id="EOA04213.1"/>
    </source>
</evidence>
<evidence type="ECO:0000256" key="4">
    <source>
        <dbReference type="ARBA" id="ARBA00022827"/>
    </source>
</evidence>
<gene>
    <name evidence="8" type="ORF">HFRIS_014095</name>
</gene>
<evidence type="ECO:0000313" key="9">
    <source>
        <dbReference type="Proteomes" id="UP000006772"/>
    </source>
</evidence>
<feature type="domain" description="Acyl-CoA oxidase/dehydrogenase middle" evidence="6">
    <location>
        <begin position="122"/>
        <end position="220"/>
    </location>
</feature>
<dbReference type="FunFam" id="2.40.110.10:FF:000014">
    <property type="entry name" value="Probable acyl-CoA dehydrogenase"/>
    <property type="match status" value="1"/>
</dbReference>
<dbReference type="GO" id="GO:0050660">
    <property type="term" value="F:flavin adenine dinucleotide binding"/>
    <property type="evidence" value="ECO:0007669"/>
    <property type="project" value="InterPro"/>
</dbReference>
<evidence type="ECO:0000259" key="7">
    <source>
        <dbReference type="Pfam" id="PF02771"/>
    </source>
</evidence>
<dbReference type="Gene3D" id="2.40.110.10">
    <property type="entry name" value="Butyryl-CoA Dehydrogenase, subunit A, domain 2"/>
    <property type="match status" value="1"/>
</dbReference>
<dbReference type="InterPro" id="IPR009100">
    <property type="entry name" value="AcylCoA_DH/oxidase_NM_dom_sf"/>
</dbReference>
<dbReference type="InterPro" id="IPR006089">
    <property type="entry name" value="Acyl-CoA_DH_CS"/>
</dbReference>
<reference evidence="8 9" key="1">
    <citation type="journal article" date="2013" name="Front. Microbiol.">
        <title>The genome of the endophytic bacterium H. frisingense GSF30(T) identifies diverse strategies in the Herbaspirillum genus to interact with plants.</title>
        <authorList>
            <person name="Straub D."/>
            <person name="Rothballer M."/>
            <person name="Hartmann A."/>
            <person name="Ludewig U."/>
        </authorList>
    </citation>
    <scope>NUCLEOTIDE SEQUENCE [LARGE SCALE GENOMIC DNA]</scope>
    <source>
        <strain evidence="8 9">GSF30</strain>
    </source>
</reference>
<dbReference type="InterPro" id="IPR046373">
    <property type="entry name" value="Acyl-CoA_Oxase/DH_mid-dom_sf"/>
</dbReference>
<dbReference type="Pfam" id="PF00441">
    <property type="entry name" value="Acyl-CoA_dh_1"/>
    <property type="match status" value="1"/>
</dbReference>
<dbReference type="Gene3D" id="1.20.140.10">
    <property type="entry name" value="Butyryl-CoA Dehydrogenase, subunit A, domain 3"/>
    <property type="match status" value="1"/>
</dbReference>
<protein>
    <submittedName>
        <fullName evidence="8">Acyl-CoA dehydrogenase domain-containing protein</fullName>
    </submittedName>
</protein>
<evidence type="ECO:0000256" key="3">
    <source>
        <dbReference type="ARBA" id="ARBA00022630"/>
    </source>
</evidence>
<evidence type="ECO:0000259" key="6">
    <source>
        <dbReference type="Pfam" id="PF02770"/>
    </source>
</evidence>
<keyword evidence="3" id="KW-0285">Flavoprotein</keyword>
<name>A0AAI9IED0_9BURK</name>
<dbReference type="SUPFAM" id="SSF56645">
    <property type="entry name" value="Acyl-CoA dehydrogenase NM domain-like"/>
    <property type="match status" value="1"/>
</dbReference>